<comment type="caution">
    <text evidence="3">The sequence shown here is derived from an EMBL/GenBank/DDBJ whole genome shotgun (WGS) entry which is preliminary data.</text>
</comment>
<dbReference type="AlphaFoldDB" id="A0A8S1J1L9"/>
<proteinExistence type="predicted"/>
<evidence type="ECO:0000313" key="3">
    <source>
        <dbReference type="EMBL" id="CAD7700053.1"/>
    </source>
</evidence>
<evidence type="ECO:0000256" key="2">
    <source>
        <dbReference type="SAM" id="MobiDB-lite"/>
    </source>
</evidence>
<feature type="coiled-coil region" evidence="1">
    <location>
        <begin position="416"/>
        <end position="450"/>
    </location>
</feature>
<protein>
    <submittedName>
        <fullName evidence="3">Uncharacterized protein</fullName>
    </submittedName>
</protein>
<dbReference type="OrthoDB" id="10678866at2759"/>
<accession>A0A8S1J1L9</accession>
<feature type="region of interest" description="Disordered" evidence="2">
    <location>
        <begin position="184"/>
        <end position="204"/>
    </location>
</feature>
<dbReference type="Proteomes" id="UP000708148">
    <property type="component" value="Unassembled WGS sequence"/>
</dbReference>
<feature type="coiled-coil region" evidence="1">
    <location>
        <begin position="320"/>
        <end position="375"/>
    </location>
</feature>
<reference evidence="3" key="1">
    <citation type="submission" date="2020-12" db="EMBL/GenBank/DDBJ databases">
        <authorList>
            <person name="Iha C."/>
        </authorList>
    </citation>
    <scope>NUCLEOTIDE SEQUENCE</scope>
</reference>
<evidence type="ECO:0000313" key="4">
    <source>
        <dbReference type="Proteomes" id="UP000708148"/>
    </source>
</evidence>
<keyword evidence="1" id="KW-0175">Coiled coil</keyword>
<sequence length="477" mass="50240">MIEPPGMETCEGPAAAVKVGLPAHKRASSIEGPAGFSLRRLSVSGWDSLEAITEGTGGGPTFDGNQIAAGVNSFLQDAGLDALRPFAVVEAVENGLGKNLTDSPSAGNPFLADAGRVPAQSGGANPFAAEEPMREAPLQHGGSNPFAVEEERREAGRAGGAVSRPMQSMDTVGSRVWSPFMAPEVQTDDASGPGPVAALGGGDGDPPGVADDCRMGSNLDASLQELANGVVRPDGTGQVQSAAEEGGGRMETPGTEEFGSLGGIPGHLRSINTKRRTHSADSNGRFDFAAFAAEHMLNYDANYESMFSPGALTSVDSMDVGMEEQRLFELELSRREAENEVAQLRLQLKSKTGQLQQVQEVLLTYEEEIMKLKHDMTEIMSTRSGTEAGSCDGEDGKDHSRTASSVADGMVSVDIAEALSSKIVELQGQVQDLEEELIKSKLDNVALKESNESMRAVVNKANKGRGVNMFARIRTST</sequence>
<name>A0A8S1J1L9_9CHLO</name>
<gene>
    <name evidence="3" type="ORF">OSTQU699_LOCUS5412</name>
</gene>
<evidence type="ECO:0000256" key="1">
    <source>
        <dbReference type="SAM" id="Coils"/>
    </source>
</evidence>
<organism evidence="3 4">
    <name type="scientific">Ostreobium quekettii</name>
    <dbReference type="NCBI Taxonomy" id="121088"/>
    <lineage>
        <taxon>Eukaryota</taxon>
        <taxon>Viridiplantae</taxon>
        <taxon>Chlorophyta</taxon>
        <taxon>core chlorophytes</taxon>
        <taxon>Ulvophyceae</taxon>
        <taxon>TCBD clade</taxon>
        <taxon>Bryopsidales</taxon>
        <taxon>Ostreobineae</taxon>
        <taxon>Ostreobiaceae</taxon>
        <taxon>Ostreobium</taxon>
    </lineage>
</organism>
<dbReference type="EMBL" id="CAJHUC010001167">
    <property type="protein sequence ID" value="CAD7700053.1"/>
    <property type="molecule type" value="Genomic_DNA"/>
</dbReference>
<feature type="region of interest" description="Disordered" evidence="2">
    <location>
        <begin position="231"/>
        <end position="266"/>
    </location>
</feature>
<keyword evidence="4" id="KW-1185">Reference proteome</keyword>
<feature type="region of interest" description="Disordered" evidence="2">
    <location>
        <begin position="381"/>
        <end position="404"/>
    </location>
</feature>